<evidence type="ECO:0000259" key="3">
    <source>
        <dbReference type="Pfam" id="PF00561"/>
    </source>
</evidence>
<evidence type="ECO:0000313" key="4">
    <source>
        <dbReference type="EMBL" id="RXK41607.1"/>
    </source>
</evidence>
<dbReference type="InterPro" id="IPR029058">
    <property type="entry name" value="AB_hydrolase_fold"/>
</dbReference>
<feature type="transmembrane region" description="Helical" evidence="2">
    <location>
        <begin position="12"/>
        <end position="31"/>
    </location>
</feature>
<dbReference type="SUPFAM" id="SSF53474">
    <property type="entry name" value="alpha/beta-Hydrolases"/>
    <property type="match status" value="1"/>
</dbReference>
<evidence type="ECO:0000256" key="2">
    <source>
        <dbReference type="SAM" id="Phobius"/>
    </source>
</evidence>
<dbReference type="OrthoDB" id="10249433at2759"/>
<proteinExistence type="predicted"/>
<dbReference type="VEuPathDB" id="FungiDB:TREMEDRAFT_25263"/>
<dbReference type="STRING" id="5217.A0A4V1M4U7"/>
<keyword evidence="5" id="KW-1185">Reference proteome</keyword>
<reference evidence="4 5" key="1">
    <citation type="submission" date="2016-06" db="EMBL/GenBank/DDBJ databases">
        <title>Evolution of pathogenesis and genome organization in the Tremellales.</title>
        <authorList>
            <person name="Cuomo C."/>
            <person name="Litvintseva A."/>
            <person name="Heitman J."/>
            <person name="Chen Y."/>
            <person name="Sun S."/>
            <person name="Springer D."/>
            <person name="Dromer F."/>
            <person name="Young S."/>
            <person name="Zeng Q."/>
            <person name="Chapman S."/>
            <person name="Gujja S."/>
            <person name="Saif S."/>
            <person name="Birren B."/>
        </authorList>
    </citation>
    <scope>NUCLEOTIDE SEQUENCE [LARGE SCALE GENOMIC DNA]</scope>
    <source>
        <strain evidence="4 5">ATCC 28783</strain>
    </source>
</reference>
<feature type="region of interest" description="Disordered" evidence="1">
    <location>
        <begin position="341"/>
        <end position="362"/>
    </location>
</feature>
<organism evidence="4 5">
    <name type="scientific">Tremella mesenterica</name>
    <name type="common">Jelly fungus</name>
    <dbReference type="NCBI Taxonomy" id="5217"/>
    <lineage>
        <taxon>Eukaryota</taxon>
        <taxon>Fungi</taxon>
        <taxon>Dikarya</taxon>
        <taxon>Basidiomycota</taxon>
        <taxon>Agaricomycotina</taxon>
        <taxon>Tremellomycetes</taxon>
        <taxon>Tremellales</taxon>
        <taxon>Tremellaceae</taxon>
        <taxon>Tremella</taxon>
    </lineage>
</organism>
<dbReference type="Gene3D" id="3.40.50.1820">
    <property type="entry name" value="alpha/beta hydrolase"/>
    <property type="match status" value="1"/>
</dbReference>
<keyword evidence="2" id="KW-1133">Transmembrane helix</keyword>
<dbReference type="Pfam" id="PF00561">
    <property type="entry name" value="Abhydrolase_1"/>
    <property type="match status" value="1"/>
</dbReference>
<keyword evidence="2" id="KW-0472">Membrane</keyword>
<dbReference type="InterPro" id="IPR000073">
    <property type="entry name" value="AB_hydrolase_1"/>
</dbReference>
<feature type="domain" description="AB hydrolase-1" evidence="3">
    <location>
        <begin position="125"/>
        <end position="245"/>
    </location>
</feature>
<comment type="caution">
    <text evidence="4">The sequence shown here is derived from an EMBL/GenBank/DDBJ whole genome shotgun (WGS) entry which is preliminary data.</text>
</comment>
<dbReference type="PANTHER" id="PTHR12277">
    <property type="entry name" value="ALPHA/BETA HYDROLASE DOMAIN-CONTAINING PROTEIN"/>
    <property type="match status" value="1"/>
</dbReference>
<dbReference type="GO" id="GO:0008474">
    <property type="term" value="F:palmitoyl-(protein) hydrolase activity"/>
    <property type="evidence" value="ECO:0007669"/>
    <property type="project" value="TreeGrafter"/>
</dbReference>
<keyword evidence="2" id="KW-0812">Transmembrane</keyword>
<dbReference type="EMBL" id="SDIL01000007">
    <property type="protein sequence ID" value="RXK41607.1"/>
    <property type="molecule type" value="Genomic_DNA"/>
</dbReference>
<gene>
    <name evidence="4" type="ORF">M231_01106</name>
</gene>
<dbReference type="FunCoup" id="A0A4V1M4U7">
    <property type="interactions" value="137"/>
</dbReference>
<dbReference type="Proteomes" id="UP000289152">
    <property type="component" value="Unassembled WGS sequence"/>
</dbReference>
<sequence>MSSSLLITTVKYILGTAGVGATLLAGGLWYFQRTLIYPSYVPKGSRLYVPKPTEVGLPYEDVTLTTSDHVKIKAFVIPARRHPVQLSELKGLAAKEREKIGADEVEKWTEEMGKEDALEYAKSRPTIVLFHANAVGNMGHRVPLARKFNAELGCNVFMLSYRGYGQSEGHASERVGIRIDVETALEYITKHPILDDTKLILYGQSIGGAVCIWAAAHHPDLVSGVIIENTFLSLQSLIPLIMPQIPRFLLPVLLTERWDSHLYLPRIPSTTPMLFLSGRRDSLVPQAQMLALKSIRESNNGRTRWKELDGEHNDTCLAAGYWEEIAEWLIEVQHVSLDQREKSDRDLRESEGMEEITRAPTL</sequence>
<name>A0A4V1M4U7_TREME</name>
<evidence type="ECO:0000256" key="1">
    <source>
        <dbReference type="SAM" id="MobiDB-lite"/>
    </source>
</evidence>
<accession>A0A4V1M4U7</accession>
<dbReference type="InParanoid" id="A0A4V1M4U7"/>
<dbReference type="PANTHER" id="PTHR12277:SF81">
    <property type="entry name" value="PROTEIN ABHD13"/>
    <property type="match status" value="1"/>
</dbReference>
<evidence type="ECO:0000313" key="5">
    <source>
        <dbReference type="Proteomes" id="UP000289152"/>
    </source>
</evidence>
<protein>
    <submittedName>
        <fullName evidence="4">BEM46 family protein</fullName>
    </submittedName>
</protein>
<dbReference type="GO" id="GO:0016020">
    <property type="term" value="C:membrane"/>
    <property type="evidence" value="ECO:0007669"/>
    <property type="project" value="TreeGrafter"/>
</dbReference>
<dbReference type="AlphaFoldDB" id="A0A4V1M4U7"/>